<dbReference type="Pfam" id="PF19050">
    <property type="entry name" value="PhoD_2"/>
    <property type="match status" value="2"/>
</dbReference>
<dbReference type="GO" id="GO:0016020">
    <property type="term" value="C:membrane"/>
    <property type="evidence" value="ECO:0007669"/>
    <property type="project" value="TreeGrafter"/>
</dbReference>
<dbReference type="PANTHER" id="PTHR46689">
    <property type="entry name" value="MEMBRANE PROTEIN, PUTATIVE-RELATED"/>
    <property type="match status" value="1"/>
</dbReference>
<evidence type="ECO:0000313" key="4">
    <source>
        <dbReference type="Proteomes" id="UP000239649"/>
    </source>
</evidence>
<protein>
    <recommendedName>
        <fullName evidence="2">PhoD-like phosphatase domain-containing protein</fullName>
    </recommendedName>
</protein>
<organism evidence="3 4">
    <name type="scientific">Micractinium conductrix</name>
    <dbReference type="NCBI Taxonomy" id="554055"/>
    <lineage>
        <taxon>Eukaryota</taxon>
        <taxon>Viridiplantae</taxon>
        <taxon>Chlorophyta</taxon>
        <taxon>core chlorophytes</taxon>
        <taxon>Trebouxiophyceae</taxon>
        <taxon>Chlorellales</taxon>
        <taxon>Chlorellaceae</taxon>
        <taxon>Chlorella clade</taxon>
        <taxon>Micractinium</taxon>
    </lineage>
</organism>
<dbReference type="AlphaFoldDB" id="A0A2P6V792"/>
<feature type="compositionally biased region" description="Gly residues" evidence="1">
    <location>
        <begin position="52"/>
        <end position="67"/>
    </location>
</feature>
<feature type="domain" description="PhoD-like phosphatase" evidence="2">
    <location>
        <begin position="453"/>
        <end position="516"/>
    </location>
</feature>
<evidence type="ECO:0000256" key="1">
    <source>
        <dbReference type="SAM" id="MobiDB-lite"/>
    </source>
</evidence>
<dbReference type="OrthoDB" id="9999821at2759"/>
<feature type="compositionally biased region" description="Gly residues" evidence="1">
    <location>
        <begin position="109"/>
        <end position="118"/>
    </location>
</feature>
<dbReference type="InterPro" id="IPR038607">
    <property type="entry name" value="PhoD-like_sf"/>
</dbReference>
<reference evidence="3 4" key="1">
    <citation type="journal article" date="2018" name="Plant J.">
        <title>Genome sequences of Chlorella sorokiniana UTEX 1602 and Micractinium conductrix SAG 241.80: implications to maltose excretion by a green alga.</title>
        <authorList>
            <person name="Arriola M.B."/>
            <person name="Velmurugan N."/>
            <person name="Zhang Y."/>
            <person name="Plunkett M.H."/>
            <person name="Hondzo H."/>
            <person name="Barney B.M."/>
        </authorList>
    </citation>
    <scope>NUCLEOTIDE SEQUENCE [LARGE SCALE GENOMIC DNA]</scope>
    <source>
        <strain evidence="3 4">SAG 241.80</strain>
    </source>
</reference>
<sequence length="629" mass="67419">MALQQPNSPAAETRTFIGPFLRFGGGAGPGDPSWRGSVLVLTRAAPADEGSPAGGGNEFSPTGGVGSPTGSLSTPVADARPPVGDATQRNGVGARPSDAPTPSLTLDDSGGGGGGGGQQLEPRALETCLGWTFWRFDLHLQLREWQRPVHYSVRSGGASTPTYTFWLPVAGQPMHWGYYSCNGLSADVAPTAPERIDPTYLWRDLLQLHSAFPLHCLVGGGDQCYNDGVWRCPSLRGWGAMANTSEKAAAEWTPEMQDEATRFYLTNHADAFSAPDIDLAMAQIPGVMMWDDHDLWDGYGSYDPTIQNCRGLFTVARRFFLLFQQHTTDAFNAGAREFLGVNDGACSPGLPLGCPPQSTLPSTLLLLLLLQVAVLAIDMRSQRSKQRIMPQASYDLLRRTVAGLQEGATPLHLVVLSGVPVIFPKIPAAEAILGCMGKLTSSVPPVKRMARNTGLLDRFDQPEILDDLIDGWVAEVHAEERMQFIRMLQQWADSKHMRISILSGDAHVGGVGRFYSRPKIKNVAEDPRFMCQVRAFYPRHPRTDKLIAQRNCRPTLAICPPPVPAAVELQQRGGGGAAAAEPHGNVVAPEVAWAGDGQAHAAGKAAGVSPSAAPPHGAPFQPATPVMLV</sequence>
<evidence type="ECO:0000313" key="3">
    <source>
        <dbReference type="EMBL" id="PSC69950.1"/>
    </source>
</evidence>
<comment type="caution">
    <text evidence="3">The sequence shown here is derived from an EMBL/GenBank/DDBJ whole genome shotgun (WGS) entry which is preliminary data.</text>
</comment>
<accession>A0A2P6V792</accession>
<feature type="region of interest" description="Disordered" evidence="1">
    <location>
        <begin position="598"/>
        <end position="629"/>
    </location>
</feature>
<dbReference type="InterPro" id="IPR018946">
    <property type="entry name" value="PhoD-like_MPP"/>
</dbReference>
<feature type="region of interest" description="Disordered" evidence="1">
    <location>
        <begin position="45"/>
        <end position="121"/>
    </location>
</feature>
<gene>
    <name evidence="3" type="ORF">C2E20_6616</name>
</gene>
<dbReference type="EMBL" id="LHPF02000023">
    <property type="protein sequence ID" value="PSC69950.1"/>
    <property type="molecule type" value="Genomic_DNA"/>
</dbReference>
<dbReference type="PANTHER" id="PTHR46689:SF1">
    <property type="entry name" value="PHOD-LIKE PHOSPHATASE DOMAIN-CONTAINING PROTEIN"/>
    <property type="match status" value="1"/>
</dbReference>
<dbReference type="CDD" id="cd07389">
    <property type="entry name" value="MPP_PhoD"/>
    <property type="match status" value="1"/>
</dbReference>
<feature type="domain" description="PhoD-like phosphatase" evidence="2">
    <location>
        <begin position="174"/>
        <end position="329"/>
    </location>
</feature>
<dbReference type="Gene3D" id="3.60.21.70">
    <property type="entry name" value="PhoD-like phosphatase"/>
    <property type="match status" value="1"/>
</dbReference>
<dbReference type="Proteomes" id="UP000239649">
    <property type="component" value="Unassembled WGS sequence"/>
</dbReference>
<evidence type="ECO:0000259" key="2">
    <source>
        <dbReference type="Pfam" id="PF19050"/>
    </source>
</evidence>
<dbReference type="STRING" id="554055.A0A2P6V792"/>
<keyword evidence="4" id="KW-1185">Reference proteome</keyword>
<proteinExistence type="predicted"/>
<name>A0A2P6V792_9CHLO</name>
<dbReference type="InterPro" id="IPR043904">
    <property type="entry name" value="PhoD_2-like"/>
</dbReference>